<dbReference type="InterPro" id="IPR012218">
    <property type="entry name" value="Cyt_c_BACSU-c550-type"/>
</dbReference>
<sequence>MKKWIIMLLVGVALVLSACGGNESASDQAKDSGGDTITKAEEVFQNNCAYCHGSDLSGGAGPDLTEVGSRYSKEEITEIIINGKGAMPAGLVEGENADILASWLEKKK</sequence>
<evidence type="ECO:0000313" key="11">
    <source>
        <dbReference type="Proteomes" id="UP000204391"/>
    </source>
</evidence>
<keyword evidence="3 7" id="KW-0479">Metal-binding</keyword>
<dbReference type="PROSITE" id="PS51257">
    <property type="entry name" value="PROKAR_LIPOPROTEIN"/>
    <property type="match status" value="1"/>
</dbReference>
<protein>
    <submittedName>
        <fullName evidence="10">Cytochrome C551</fullName>
    </submittedName>
</protein>
<keyword evidence="5 7" id="KW-0408">Iron</keyword>
<dbReference type="OrthoDB" id="7933886at2"/>
<feature type="chain" id="PRO_5039054710" evidence="8">
    <location>
        <begin position="19"/>
        <end position="108"/>
    </location>
</feature>
<organism evidence="10 11">
    <name type="scientific">Virgibacillus necropolis</name>
    <dbReference type="NCBI Taxonomy" id="163877"/>
    <lineage>
        <taxon>Bacteria</taxon>
        <taxon>Bacillati</taxon>
        <taxon>Bacillota</taxon>
        <taxon>Bacilli</taxon>
        <taxon>Bacillales</taxon>
        <taxon>Bacillaceae</taxon>
        <taxon>Virgibacillus</taxon>
    </lineage>
</organism>
<feature type="binding site" description="covalent" evidence="6">
    <location>
        <position position="48"/>
    </location>
    <ligand>
        <name>heme c</name>
        <dbReference type="ChEBI" id="CHEBI:61717"/>
    </ligand>
</feature>
<dbReference type="SUPFAM" id="SSF46626">
    <property type="entry name" value="Cytochrome c"/>
    <property type="match status" value="1"/>
</dbReference>
<dbReference type="PROSITE" id="PS51007">
    <property type="entry name" value="CYTC"/>
    <property type="match status" value="1"/>
</dbReference>
<feature type="domain" description="Cytochrome c" evidence="9">
    <location>
        <begin position="35"/>
        <end position="108"/>
    </location>
</feature>
<dbReference type="InterPro" id="IPR054782">
    <property type="entry name" value="Cytochro_C551"/>
</dbReference>
<comment type="PTM">
    <text evidence="6">Binds 1 heme c group covalently per subunit.</text>
</comment>
<evidence type="ECO:0000256" key="1">
    <source>
        <dbReference type="ARBA" id="ARBA00022448"/>
    </source>
</evidence>
<evidence type="ECO:0000256" key="7">
    <source>
        <dbReference type="PIRSR" id="PIRSR000025-2"/>
    </source>
</evidence>
<evidence type="ECO:0000256" key="2">
    <source>
        <dbReference type="ARBA" id="ARBA00022617"/>
    </source>
</evidence>
<evidence type="ECO:0000256" key="3">
    <source>
        <dbReference type="ARBA" id="ARBA00022723"/>
    </source>
</evidence>
<dbReference type="Gene3D" id="1.10.760.10">
    <property type="entry name" value="Cytochrome c-like domain"/>
    <property type="match status" value="1"/>
</dbReference>
<proteinExistence type="predicted"/>
<name>A0A221MAP9_9BACI</name>
<dbReference type="GO" id="GO:0009055">
    <property type="term" value="F:electron transfer activity"/>
    <property type="evidence" value="ECO:0007669"/>
    <property type="project" value="InterPro"/>
</dbReference>
<feature type="binding site" description="axial binding residue" evidence="7">
    <location>
        <position position="52"/>
    </location>
    <ligand>
        <name>heme c</name>
        <dbReference type="ChEBI" id="CHEBI:61717"/>
    </ligand>
    <ligandPart>
        <name>Fe</name>
        <dbReference type="ChEBI" id="CHEBI:18248"/>
    </ligandPart>
</feature>
<feature type="binding site" description="axial binding residue" evidence="7">
    <location>
        <position position="87"/>
    </location>
    <ligand>
        <name>heme c</name>
        <dbReference type="ChEBI" id="CHEBI:61717"/>
    </ligand>
    <ligandPart>
        <name>Fe</name>
        <dbReference type="ChEBI" id="CHEBI:18248"/>
    </ligandPart>
</feature>
<evidence type="ECO:0000256" key="5">
    <source>
        <dbReference type="ARBA" id="ARBA00023004"/>
    </source>
</evidence>
<dbReference type="PANTHER" id="PTHR37823:SF4">
    <property type="entry name" value="MENAQUINOL-CYTOCHROME C REDUCTASE CYTOCHROME B_C SUBUNIT"/>
    <property type="match status" value="1"/>
</dbReference>
<dbReference type="PIRSF" id="PIRSF000025">
    <property type="entry name" value="Cytc_Bsub_c550"/>
    <property type="match status" value="1"/>
</dbReference>
<keyword evidence="4" id="KW-0249">Electron transport</keyword>
<dbReference type="GO" id="GO:0020037">
    <property type="term" value="F:heme binding"/>
    <property type="evidence" value="ECO:0007669"/>
    <property type="project" value="InterPro"/>
</dbReference>
<keyword evidence="2 6" id="KW-0349">Heme</keyword>
<dbReference type="NCBIfam" id="NF045774">
    <property type="entry name" value="cytochro_C551"/>
    <property type="match status" value="1"/>
</dbReference>
<dbReference type="AlphaFoldDB" id="A0A221MAP9"/>
<reference evidence="10 11" key="1">
    <citation type="journal article" date="2003" name="Int. J. Syst. Evol. Microbiol.">
        <title>Virgibacillus carmonensis sp. nov., Virgibacillus necropolis sp. nov. and Virgibacillus picturae sp. nov., three novel species isolated from deteriorated mural paintings, transfer of the species of the genus salibacillus to Virgibacillus, as Virgibacillus marismortui comb. nov. and Virgibacillus salexigens comb. nov., and emended description of the genus Virgibacillus.</title>
        <authorList>
            <person name="Heyrman J."/>
            <person name="Logan N.A."/>
            <person name="Busse H.J."/>
            <person name="Balcaen A."/>
            <person name="Lebbe L."/>
            <person name="Rodriguez-Diaz M."/>
            <person name="Swings J."/>
            <person name="De Vos P."/>
        </authorList>
    </citation>
    <scope>NUCLEOTIDE SEQUENCE [LARGE SCALE GENOMIC DNA]</scope>
    <source>
        <strain evidence="10 11">LMG 19488</strain>
    </source>
</reference>
<dbReference type="RefSeq" id="WP_089531587.1">
    <property type="nucleotide sequence ID" value="NZ_CP022437.1"/>
</dbReference>
<keyword evidence="8" id="KW-0732">Signal</keyword>
<dbReference type="InterPro" id="IPR009056">
    <property type="entry name" value="Cyt_c-like_dom"/>
</dbReference>
<dbReference type="InterPro" id="IPR036909">
    <property type="entry name" value="Cyt_c-like_dom_sf"/>
</dbReference>
<dbReference type="Pfam" id="PF13442">
    <property type="entry name" value="Cytochrome_CBB3"/>
    <property type="match status" value="1"/>
</dbReference>
<dbReference type="GO" id="GO:0016020">
    <property type="term" value="C:membrane"/>
    <property type="evidence" value="ECO:0007669"/>
    <property type="project" value="InterPro"/>
</dbReference>
<evidence type="ECO:0000256" key="8">
    <source>
        <dbReference type="SAM" id="SignalP"/>
    </source>
</evidence>
<evidence type="ECO:0000313" key="10">
    <source>
        <dbReference type="EMBL" id="ASN04736.1"/>
    </source>
</evidence>
<accession>A0A221MAP9</accession>
<feature type="signal peptide" evidence="8">
    <location>
        <begin position="1"/>
        <end position="18"/>
    </location>
</feature>
<evidence type="ECO:0000259" key="9">
    <source>
        <dbReference type="PROSITE" id="PS51007"/>
    </source>
</evidence>
<dbReference type="InterPro" id="IPR051811">
    <property type="entry name" value="Cytochrome_c550/c551-like"/>
</dbReference>
<dbReference type="PANTHER" id="PTHR37823">
    <property type="entry name" value="CYTOCHROME C-553-LIKE"/>
    <property type="match status" value="1"/>
</dbReference>
<gene>
    <name evidence="10" type="ORF">CFK40_06760</name>
</gene>
<evidence type="ECO:0000256" key="6">
    <source>
        <dbReference type="PIRSR" id="PIRSR000025-1"/>
    </source>
</evidence>
<dbReference type="KEGG" id="vne:CFK40_06760"/>
<keyword evidence="11" id="KW-1185">Reference proteome</keyword>
<keyword evidence="1" id="KW-0813">Transport</keyword>
<dbReference type="Proteomes" id="UP000204391">
    <property type="component" value="Chromosome"/>
</dbReference>
<dbReference type="EMBL" id="CP022437">
    <property type="protein sequence ID" value="ASN04736.1"/>
    <property type="molecule type" value="Genomic_DNA"/>
</dbReference>
<feature type="binding site" description="covalent" evidence="6">
    <location>
        <position position="51"/>
    </location>
    <ligand>
        <name>heme c</name>
        <dbReference type="ChEBI" id="CHEBI:61717"/>
    </ligand>
</feature>
<evidence type="ECO:0000256" key="4">
    <source>
        <dbReference type="ARBA" id="ARBA00022982"/>
    </source>
</evidence>
<dbReference type="GO" id="GO:0005506">
    <property type="term" value="F:iron ion binding"/>
    <property type="evidence" value="ECO:0007669"/>
    <property type="project" value="InterPro"/>
</dbReference>